<dbReference type="InterPro" id="IPR001303">
    <property type="entry name" value="Aldolase_II/adducin_N"/>
</dbReference>
<dbReference type="GO" id="GO:0005856">
    <property type="term" value="C:cytoskeleton"/>
    <property type="evidence" value="ECO:0007669"/>
    <property type="project" value="TreeGrafter"/>
</dbReference>
<feature type="non-terminal residue" evidence="2">
    <location>
        <position position="1"/>
    </location>
</feature>
<accession>A0A382R8I1</accession>
<evidence type="ECO:0000313" key="2">
    <source>
        <dbReference type="EMBL" id="SVC93512.1"/>
    </source>
</evidence>
<dbReference type="Gene3D" id="3.40.225.10">
    <property type="entry name" value="Class II aldolase/adducin N-terminal domain"/>
    <property type="match status" value="1"/>
</dbReference>
<dbReference type="Pfam" id="PF00596">
    <property type="entry name" value="Aldolase_II"/>
    <property type="match status" value="1"/>
</dbReference>
<dbReference type="EMBL" id="UINC01119586">
    <property type="protein sequence ID" value="SVC93512.1"/>
    <property type="molecule type" value="Genomic_DNA"/>
</dbReference>
<evidence type="ECO:0000259" key="1">
    <source>
        <dbReference type="SMART" id="SM01007"/>
    </source>
</evidence>
<reference evidence="2" key="1">
    <citation type="submission" date="2018-05" db="EMBL/GenBank/DDBJ databases">
        <authorList>
            <person name="Lanie J.A."/>
            <person name="Ng W.-L."/>
            <person name="Kazmierczak K.M."/>
            <person name="Andrzejewski T.M."/>
            <person name="Davidsen T.M."/>
            <person name="Wayne K.J."/>
            <person name="Tettelin H."/>
            <person name="Glass J.I."/>
            <person name="Rusch D."/>
            <person name="Podicherti R."/>
            <person name="Tsui H.-C.T."/>
            <person name="Winkler M.E."/>
        </authorList>
    </citation>
    <scope>NUCLEOTIDE SEQUENCE</scope>
</reference>
<name>A0A382R8I1_9ZZZZ</name>
<dbReference type="GO" id="GO:0051015">
    <property type="term" value="F:actin filament binding"/>
    <property type="evidence" value="ECO:0007669"/>
    <property type="project" value="TreeGrafter"/>
</dbReference>
<dbReference type="InterPro" id="IPR051017">
    <property type="entry name" value="Aldolase-II_Adducin_sf"/>
</dbReference>
<proteinExistence type="predicted"/>
<sequence>GFSEGVAGHITARDPEHTDCFWVNPFGMPFSHIRVSDLLLVGHTGEIIEGDHAVNQAAFAIHSGIHMTLPDVVAAAHSHSLHGKAFSSLGRLLDPITQDSCIFYNNHVLFDDYTGVVLDPEEGKRIAYALGEARAAILRNHGLLTVGHTVDEALWLFVSMERSCQAQLLAEAAGTPTLIDHETAELTQDLIGSPAAGWFSAQPLIDRILREEPDLLD</sequence>
<dbReference type="NCBIfam" id="NF004855">
    <property type="entry name" value="PRK06208.1"/>
    <property type="match status" value="1"/>
</dbReference>
<gene>
    <name evidence="2" type="ORF">METZ01_LOCUS346366</name>
</gene>
<dbReference type="FunFam" id="3.40.225.10:FF:000009">
    <property type="entry name" value="Class II aldolase/adducin N-terminal"/>
    <property type="match status" value="1"/>
</dbReference>
<dbReference type="InterPro" id="IPR036409">
    <property type="entry name" value="Aldolase_II/adducin_N_sf"/>
</dbReference>
<dbReference type="PANTHER" id="PTHR10672">
    <property type="entry name" value="ADDUCIN"/>
    <property type="match status" value="1"/>
</dbReference>
<dbReference type="SMART" id="SM01007">
    <property type="entry name" value="Aldolase_II"/>
    <property type="match status" value="1"/>
</dbReference>
<feature type="domain" description="Class II aldolase/adducin N-terminal" evidence="1">
    <location>
        <begin position="1"/>
        <end position="168"/>
    </location>
</feature>
<organism evidence="2">
    <name type="scientific">marine metagenome</name>
    <dbReference type="NCBI Taxonomy" id="408172"/>
    <lineage>
        <taxon>unclassified sequences</taxon>
        <taxon>metagenomes</taxon>
        <taxon>ecological metagenomes</taxon>
    </lineage>
</organism>
<dbReference type="SUPFAM" id="SSF53639">
    <property type="entry name" value="AraD/HMP-PK domain-like"/>
    <property type="match status" value="1"/>
</dbReference>
<dbReference type="AlphaFoldDB" id="A0A382R8I1"/>
<protein>
    <recommendedName>
        <fullName evidence="1">Class II aldolase/adducin N-terminal domain-containing protein</fullName>
    </recommendedName>
</protein>
<dbReference type="PANTHER" id="PTHR10672:SF3">
    <property type="entry name" value="PROTEIN HU-LI TAI SHAO"/>
    <property type="match status" value="1"/>
</dbReference>